<keyword evidence="1" id="KW-0472">Membrane</keyword>
<reference evidence="3 4" key="1">
    <citation type="submission" date="2018-02" db="EMBL/GenBank/DDBJ databases">
        <title>Genomic Encyclopedia of Archaeal and Bacterial Type Strains, Phase II (KMG-II): from individual species to whole genera.</title>
        <authorList>
            <person name="Goeker M."/>
        </authorList>
    </citation>
    <scope>NUCLEOTIDE SEQUENCE [LARGE SCALE GENOMIC DNA]</scope>
    <source>
        <strain evidence="3 4">DSM 18921</strain>
    </source>
</reference>
<accession>A0A2S8SBP3</accession>
<dbReference type="OrthoDB" id="9792534at2"/>
<dbReference type="Proteomes" id="UP000238338">
    <property type="component" value="Unassembled WGS sequence"/>
</dbReference>
<dbReference type="PANTHER" id="PTHR12879">
    <property type="entry name" value="SPHINGOLIPID DELTA 4 DESATURASE/C-4 HYDROXYLASE PROTEIN DES2"/>
    <property type="match status" value="1"/>
</dbReference>
<dbReference type="GO" id="GO:0046513">
    <property type="term" value="P:ceramide biosynthetic process"/>
    <property type="evidence" value="ECO:0007669"/>
    <property type="project" value="TreeGrafter"/>
</dbReference>
<dbReference type="PANTHER" id="PTHR12879:SF8">
    <property type="entry name" value="SPHINGOLIPID DELTA(4)-DESATURASE DES1"/>
    <property type="match status" value="1"/>
</dbReference>
<keyword evidence="4" id="KW-1185">Reference proteome</keyword>
<evidence type="ECO:0000256" key="1">
    <source>
        <dbReference type="SAM" id="Phobius"/>
    </source>
</evidence>
<name>A0A2S8SBP3_9RHOB</name>
<feature type="transmembrane region" description="Helical" evidence="1">
    <location>
        <begin position="190"/>
        <end position="215"/>
    </location>
</feature>
<keyword evidence="1" id="KW-0812">Transmembrane</keyword>
<dbReference type="GO" id="GO:0016020">
    <property type="term" value="C:membrane"/>
    <property type="evidence" value="ECO:0007669"/>
    <property type="project" value="GOC"/>
</dbReference>
<evidence type="ECO:0000313" key="3">
    <source>
        <dbReference type="EMBL" id="PQV58267.1"/>
    </source>
</evidence>
<evidence type="ECO:0000313" key="4">
    <source>
        <dbReference type="Proteomes" id="UP000238338"/>
    </source>
</evidence>
<feature type="domain" description="Fatty acid desaturase" evidence="2">
    <location>
        <begin position="65"/>
        <end position="291"/>
    </location>
</feature>
<feature type="transmembrane region" description="Helical" evidence="1">
    <location>
        <begin position="39"/>
        <end position="59"/>
    </location>
</feature>
<dbReference type="Pfam" id="PF00487">
    <property type="entry name" value="FA_desaturase"/>
    <property type="match status" value="1"/>
</dbReference>
<comment type="caution">
    <text evidence="3">The sequence shown here is derived from an EMBL/GenBank/DDBJ whole genome shotgun (WGS) entry which is preliminary data.</text>
</comment>
<dbReference type="InterPro" id="IPR005804">
    <property type="entry name" value="FA_desaturase_dom"/>
</dbReference>
<feature type="transmembrane region" description="Helical" evidence="1">
    <location>
        <begin position="148"/>
        <end position="169"/>
    </location>
</feature>
<organism evidence="3 4">
    <name type="scientific">Albidovulum denitrificans</name>
    <dbReference type="NCBI Taxonomy" id="404881"/>
    <lineage>
        <taxon>Bacteria</taxon>
        <taxon>Pseudomonadati</taxon>
        <taxon>Pseudomonadota</taxon>
        <taxon>Alphaproteobacteria</taxon>
        <taxon>Rhodobacterales</taxon>
        <taxon>Paracoccaceae</taxon>
        <taxon>Albidovulum</taxon>
    </lineage>
</organism>
<dbReference type="EMBL" id="PVEP01000001">
    <property type="protein sequence ID" value="PQV58267.1"/>
    <property type="molecule type" value="Genomic_DNA"/>
</dbReference>
<evidence type="ECO:0000259" key="2">
    <source>
        <dbReference type="Pfam" id="PF00487"/>
    </source>
</evidence>
<gene>
    <name evidence="3" type="ORF">LX70_00075</name>
</gene>
<keyword evidence="1" id="KW-1133">Transmembrane helix</keyword>
<sequence length="309" mass="35010">MALPARACQPRLAGMRDHKAFLSALSPATRAALTETSNLAGLIHLAGHVALIAGLGAAIAARVPFWWALLPVQGIALIFLFTLEHECTHRTPFRAPALNDWVGRVCGFLILLPFEWFRAFHLAHHRFTNIPGEDPELDSAKPETLAQWIVHVSGLPVWGQGVALLFRLATGRERARYLSDRALPRMVREARAMLVLYTLAGLTLIWSPLLLWVWIVPVILGQPFLRLYLLAEHGDCPFVANMFENTRTTFTNRIVRFLAWNMPYHVEHHVFPTVPSHKLADLHRLMRDDLRVTAEGYAAFTRDYLARRR</sequence>
<dbReference type="GO" id="GO:0042284">
    <property type="term" value="F:sphingolipid delta-4 desaturase activity"/>
    <property type="evidence" value="ECO:0007669"/>
    <property type="project" value="TreeGrafter"/>
</dbReference>
<feature type="transmembrane region" description="Helical" evidence="1">
    <location>
        <begin position="65"/>
        <end position="83"/>
    </location>
</feature>
<dbReference type="AlphaFoldDB" id="A0A2S8SBP3"/>
<protein>
    <submittedName>
        <fullName evidence="3">Fatty acid desaturase</fullName>
    </submittedName>
</protein>
<proteinExistence type="predicted"/>
<feature type="transmembrane region" description="Helical" evidence="1">
    <location>
        <begin position="95"/>
        <end position="114"/>
    </location>
</feature>